<evidence type="ECO:0000259" key="7">
    <source>
        <dbReference type="Pfam" id="PF00551"/>
    </source>
</evidence>
<dbReference type="HAMAP" id="MF_00182">
    <property type="entry name" value="Formyl_trans"/>
    <property type="match status" value="1"/>
</dbReference>
<feature type="compositionally biased region" description="Polar residues" evidence="6">
    <location>
        <begin position="258"/>
        <end position="277"/>
    </location>
</feature>
<feature type="region of interest" description="Disordered" evidence="6">
    <location>
        <begin position="181"/>
        <end position="200"/>
    </location>
</feature>
<feature type="binding site" evidence="5">
    <location>
        <begin position="106"/>
        <end position="109"/>
    </location>
    <ligand>
        <name>(6S)-5,6,7,8-tetrahydrofolate</name>
        <dbReference type="ChEBI" id="CHEBI:57453"/>
    </ligand>
</feature>
<comment type="similarity">
    <text evidence="1 5">Belongs to the Fmt family.</text>
</comment>
<dbReference type="CDD" id="cd08646">
    <property type="entry name" value="FMT_core_Met-tRNA-FMT_N"/>
    <property type="match status" value="1"/>
</dbReference>
<dbReference type="Gene3D" id="3.40.50.12230">
    <property type="match status" value="1"/>
</dbReference>
<evidence type="ECO:0000256" key="1">
    <source>
        <dbReference type="ARBA" id="ARBA00010699"/>
    </source>
</evidence>
<evidence type="ECO:0000256" key="5">
    <source>
        <dbReference type="HAMAP-Rule" id="MF_00182"/>
    </source>
</evidence>
<comment type="catalytic activity">
    <reaction evidence="5">
        <text>L-methionyl-tRNA(fMet) + (6R)-10-formyltetrahydrofolate = N-formyl-L-methionyl-tRNA(fMet) + (6S)-5,6,7,8-tetrahydrofolate + H(+)</text>
        <dbReference type="Rhea" id="RHEA:24380"/>
        <dbReference type="Rhea" id="RHEA-COMP:9952"/>
        <dbReference type="Rhea" id="RHEA-COMP:9953"/>
        <dbReference type="ChEBI" id="CHEBI:15378"/>
        <dbReference type="ChEBI" id="CHEBI:57453"/>
        <dbReference type="ChEBI" id="CHEBI:78530"/>
        <dbReference type="ChEBI" id="CHEBI:78844"/>
        <dbReference type="ChEBI" id="CHEBI:195366"/>
        <dbReference type="EC" id="2.1.2.9"/>
    </reaction>
</comment>
<dbReference type="InterPro" id="IPR036477">
    <property type="entry name" value="Formyl_transf_N_sf"/>
</dbReference>
<feature type="region of interest" description="Disordered" evidence="6">
    <location>
        <begin position="299"/>
        <end position="320"/>
    </location>
</feature>
<dbReference type="Proteomes" id="UP000319852">
    <property type="component" value="Chromosome"/>
</dbReference>
<feature type="compositionally biased region" description="Polar residues" evidence="6">
    <location>
        <begin position="181"/>
        <end position="190"/>
    </location>
</feature>
<dbReference type="InterPro" id="IPR011034">
    <property type="entry name" value="Formyl_transferase-like_C_sf"/>
</dbReference>
<dbReference type="EC" id="2.1.2.9" evidence="2 5"/>
<dbReference type="PANTHER" id="PTHR11138:SF5">
    <property type="entry name" value="METHIONYL-TRNA FORMYLTRANSFERASE, MITOCHONDRIAL"/>
    <property type="match status" value="1"/>
</dbReference>
<dbReference type="OrthoDB" id="9802815at2"/>
<dbReference type="SUPFAM" id="SSF50486">
    <property type="entry name" value="FMT C-terminal domain-like"/>
    <property type="match status" value="1"/>
</dbReference>
<dbReference type="NCBIfam" id="TIGR00460">
    <property type="entry name" value="fmt"/>
    <property type="match status" value="1"/>
</dbReference>
<keyword evidence="4 5" id="KW-0648">Protein biosynthesis</keyword>
<dbReference type="CDD" id="cd08704">
    <property type="entry name" value="Met_tRNA_FMT_C"/>
    <property type="match status" value="1"/>
</dbReference>
<reference evidence="9 10" key="1">
    <citation type="submission" date="2019-02" db="EMBL/GenBank/DDBJ databases">
        <title>Deep-cultivation of Planctomycetes and their phenomic and genomic characterization uncovers novel biology.</title>
        <authorList>
            <person name="Wiegand S."/>
            <person name="Jogler M."/>
            <person name="Boedeker C."/>
            <person name="Pinto D."/>
            <person name="Vollmers J."/>
            <person name="Rivas-Marin E."/>
            <person name="Kohn T."/>
            <person name="Peeters S.H."/>
            <person name="Heuer A."/>
            <person name="Rast P."/>
            <person name="Oberbeckmann S."/>
            <person name="Bunk B."/>
            <person name="Jeske O."/>
            <person name="Meyerdierks A."/>
            <person name="Storesund J.E."/>
            <person name="Kallscheuer N."/>
            <person name="Luecker S."/>
            <person name="Lage O.M."/>
            <person name="Pohl T."/>
            <person name="Merkel B.J."/>
            <person name="Hornburger P."/>
            <person name="Mueller R.-W."/>
            <person name="Bruemmer F."/>
            <person name="Labrenz M."/>
            <person name="Spormann A.M."/>
            <person name="Op den Camp H."/>
            <person name="Overmann J."/>
            <person name="Amann R."/>
            <person name="Jetten M.S.M."/>
            <person name="Mascher T."/>
            <person name="Medema M.H."/>
            <person name="Devos D.P."/>
            <person name="Kaster A.-K."/>
            <person name="Ovreas L."/>
            <person name="Rohde M."/>
            <person name="Galperin M.Y."/>
            <person name="Jogler C."/>
        </authorList>
    </citation>
    <scope>NUCLEOTIDE SEQUENCE [LARGE SCALE GENOMIC DNA]</scope>
    <source>
        <strain evidence="9 10">HG15A2</strain>
    </source>
</reference>
<dbReference type="PANTHER" id="PTHR11138">
    <property type="entry name" value="METHIONYL-TRNA FORMYLTRANSFERASE"/>
    <property type="match status" value="1"/>
</dbReference>
<dbReference type="EMBL" id="CP036263">
    <property type="protein sequence ID" value="QDT01072.1"/>
    <property type="molecule type" value="Genomic_DNA"/>
</dbReference>
<dbReference type="GO" id="GO:0004479">
    <property type="term" value="F:methionyl-tRNA formyltransferase activity"/>
    <property type="evidence" value="ECO:0007669"/>
    <property type="project" value="UniProtKB-UniRule"/>
</dbReference>
<name>A0A517N1Q6_9BACT</name>
<dbReference type="KEGG" id="amob:HG15A2_44140"/>
<proteinExistence type="inferred from homology"/>
<evidence type="ECO:0000313" key="9">
    <source>
        <dbReference type="EMBL" id="QDT01072.1"/>
    </source>
</evidence>
<evidence type="ECO:0000256" key="3">
    <source>
        <dbReference type="ARBA" id="ARBA00022679"/>
    </source>
</evidence>
<dbReference type="Pfam" id="PF00551">
    <property type="entry name" value="Formyl_trans_N"/>
    <property type="match status" value="1"/>
</dbReference>
<dbReference type="InterPro" id="IPR044135">
    <property type="entry name" value="Met-tRNA-FMT_C"/>
</dbReference>
<organism evidence="9 10">
    <name type="scientific">Adhaeretor mobilis</name>
    <dbReference type="NCBI Taxonomy" id="1930276"/>
    <lineage>
        <taxon>Bacteria</taxon>
        <taxon>Pseudomonadati</taxon>
        <taxon>Planctomycetota</taxon>
        <taxon>Planctomycetia</taxon>
        <taxon>Pirellulales</taxon>
        <taxon>Lacipirellulaceae</taxon>
        <taxon>Adhaeretor</taxon>
    </lineage>
</organism>
<dbReference type="InterPro" id="IPR005793">
    <property type="entry name" value="Formyl_trans_C"/>
</dbReference>
<evidence type="ECO:0000256" key="2">
    <source>
        <dbReference type="ARBA" id="ARBA00012261"/>
    </source>
</evidence>
<keyword evidence="10" id="KW-1185">Reference proteome</keyword>
<dbReference type="SUPFAM" id="SSF53328">
    <property type="entry name" value="Formyltransferase"/>
    <property type="match status" value="1"/>
</dbReference>
<keyword evidence="3 5" id="KW-0808">Transferase</keyword>
<dbReference type="AlphaFoldDB" id="A0A517N1Q6"/>
<dbReference type="GO" id="GO:0005829">
    <property type="term" value="C:cytosol"/>
    <property type="evidence" value="ECO:0007669"/>
    <property type="project" value="TreeGrafter"/>
</dbReference>
<dbReference type="InterPro" id="IPR041711">
    <property type="entry name" value="Met-tRNA-FMT_N"/>
</dbReference>
<dbReference type="RefSeq" id="WP_145063000.1">
    <property type="nucleotide sequence ID" value="NZ_CP036263.1"/>
</dbReference>
<evidence type="ECO:0000256" key="4">
    <source>
        <dbReference type="ARBA" id="ARBA00022917"/>
    </source>
</evidence>
<dbReference type="InterPro" id="IPR002376">
    <property type="entry name" value="Formyl_transf_N"/>
</dbReference>
<feature type="domain" description="Formyl transferase C-terminal" evidence="8">
    <location>
        <begin position="201"/>
        <end position="311"/>
    </location>
</feature>
<gene>
    <name evidence="5 9" type="primary">fmt</name>
    <name evidence="9" type="ORF">HG15A2_44140</name>
</gene>
<feature type="region of interest" description="Disordered" evidence="6">
    <location>
        <begin position="251"/>
        <end position="279"/>
    </location>
</feature>
<protein>
    <recommendedName>
        <fullName evidence="2 5">Methionyl-tRNA formyltransferase</fullName>
        <ecNumber evidence="2 5">2.1.2.9</ecNumber>
    </recommendedName>
</protein>
<sequence>MKVIALGTGPFAVPTLRRLHDDPQHEVLLVVTRPPRGRRAAIAPMALAAQELELPLWQPDTVNEDEAHQRLKSLDAQLMVVCDYGEILKPAALECTSLGGVNLHGSLLPKYRGAAPVQWAVFNGDQETGNTVIQMTPGLDAGPILGVQRTPIDPHETAGELEERLAEMGATLVEEVIAQLATDSTSPVEQDSSKKSKAPRLAKEHGLIDWSQSAQQIHNQVRALQPWPRAYTHWEADGDDPQRLIVHRTRFPEADSGDSATPSSADSSEPGTITSAEDSLIVATGEGVLELLEVQPAGKRAMPAGDFLRGNRLKPGDSLS</sequence>
<feature type="domain" description="Formyl transferase N-terminal" evidence="7">
    <location>
        <begin position="1"/>
        <end position="176"/>
    </location>
</feature>
<dbReference type="InterPro" id="IPR005794">
    <property type="entry name" value="Fmt"/>
</dbReference>
<comment type="function">
    <text evidence="5">Attaches a formyl group to the free amino group of methionyl-tRNA(fMet). The formyl group appears to play a dual role in the initiator identity of N-formylmethionyl-tRNA by promoting its recognition by IF2 and preventing the misappropriation of this tRNA by the elongation apparatus.</text>
</comment>
<evidence type="ECO:0000259" key="8">
    <source>
        <dbReference type="Pfam" id="PF02911"/>
    </source>
</evidence>
<evidence type="ECO:0000313" key="10">
    <source>
        <dbReference type="Proteomes" id="UP000319852"/>
    </source>
</evidence>
<dbReference type="Pfam" id="PF02911">
    <property type="entry name" value="Formyl_trans_C"/>
    <property type="match status" value="1"/>
</dbReference>
<accession>A0A517N1Q6</accession>
<evidence type="ECO:0000256" key="6">
    <source>
        <dbReference type="SAM" id="MobiDB-lite"/>
    </source>
</evidence>